<feature type="transmembrane region" description="Helical" evidence="6">
    <location>
        <begin position="204"/>
        <end position="229"/>
    </location>
</feature>
<evidence type="ECO:0000256" key="6">
    <source>
        <dbReference type="SAM" id="Phobius"/>
    </source>
</evidence>
<dbReference type="EMBL" id="CAUJNA010003503">
    <property type="protein sequence ID" value="CAJ1403589.1"/>
    <property type="molecule type" value="Genomic_DNA"/>
</dbReference>
<feature type="transmembrane region" description="Helical" evidence="6">
    <location>
        <begin position="132"/>
        <end position="152"/>
    </location>
</feature>
<dbReference type="Pfam" id="PF01490">
    <property type="entry name" value="Aa_trans"/>
    <property type="match status" value="1"/>
</dbReference>
<feature type="region of interest" description="Disordered" evidence="5">
    <location>
        <begin position="26"/>
        <end position="49"/>
    </location>
</feature>
<evidence type="ECO:0000259" key="7">
    <source>
        <dbReference type="Pfam" id="PF01490"/>
    </source>
</evidence>
<feature type="transmembrane region" description="Helical" evidence="6">
    <location>
        <begin position="323"/>
        <end position="346"/>
    </location>
</feature>
<gene>
    <name evidence="8" type="ORF">EVOR1521_LOCUS26235</name>
</gene>
<dbReference type="GO" id="GO:0015179">
    <property type="term" value="F:L-amino acid transmembrane transporter activity"/>
    <property type="evidence" value="ECO:0007669"/>
    <property type="project" value="TreeGrafter"/>
</dbReference>
<keyword evidence="3 6" id="KW-1133">Transmembrane helix</keyword>
<feature type="domain" description="Amino acid transporter transmembrane" evidence="7">
    <location>
        <begin position="88"/>
        <end position="350"/>
    </location>
</feature>
<organism evidence="8 9">
    <name type="scientific">Effrenium voratum</name>
    <dbReference type="NCBI Taxonomy" id="2562239"/>
    <lineage>
        <taxon>Eukaryota</taxon>
        <taxon>Sar</taxon>
        <taxon>Alveolata</taxon>
        <taxon>Dinophyceae</taxon>
        <taxon>Suessiales</taxon>
        <taxon>Symbiodiniaceae</taxon>
        <taxon>Effrenium</taxon>
    </lineage>
</organism>
<dbReference type="InterPro" id="IPR013057">
    <property type="entry name" value="AA_transpt_TM"/>
</dbReference>
<feature type="transmembrane region" description="Helical" evidence="6">
    <location>
        <begin position="172"/>
        <end position="192"/>
    </location>
</feature>
<evidence type="ECO:0000256" key="3">
    <source>
        <dbReference type="ARBA" id="ARBA00022989"/>
    </source>
</evidence>
<keyword evidence="2 6" id="KW-0812">Transmembrane</keyword>
<evidence type="ECO:0000256" key="2">
    <source>
        <dbReference type="ARBA" id="ARBA00022692"/>
    </source>
</evidence>
<protein>
    <recommendedName>
        <fullName evidence="7">Amino acid transporter transmembrane domain-containing protein</fullName>
    </recommendedName>
</protein>
<evidence type="ECO:0000256" key="1">
    <source>
        <dbReference type="ARBA" id="ARBA00004141"/>
    </source>
</evidence>
<name>A0AA36JDC7_9DINO</name>
<sequence>MEEDLRKPLHPERHMAHTSWLDVANEPVSPSSSPHIHRSSSWRDMAEPEPKRIGPSYADLLEAASPECPETIATLMDVVLLCHNQLALVVYHLFVAQSLEPFLNHRICIILGTGSLGCYLSTSPTVTSLSRLANISPFVLVFLMCAIAGDYVWNGAGRDVDIAAVHDLEKAPAAICISVFAFFWHTNCVAVVRELRHPTPPRLCALAYGSAFTLGLLYFLLALAGYASWGPQLLRVPTILSMYSLSSLAFDVARVLLAISLAIAIPLNVYPIRESVQNLLERFLWKRRRLTFLQPYCQHKTLGCLLVMIPMFTSIFFDNVVQVITIIGGSLVSLMMIPFPSLVFRLAFPNYPLIWRVLFICSILLTTFLASASVGCFGKPV</sequence>
<evidence type="ECO:0000313" key="8">
    <source>
        <dbReference type="EMBL" id="CAJ1403589.1"/>
    </source>
</evidence>
<feature type="transmembrane region" description="Helical" evidence="6">
    <location>
        <begin position="293"/>
        <end position="317"/>
    </location>
</feature>
<evidence type="ECO:0000256" key="5">
    <source>
        <dbReference type="SAM" id="MobiDB-lite"/>
    </source>
</evidence>
<comment type="caution">
    <text evidence="8">The sequence shown here is derived from an EMBL/GenBank/DDBJ whole genome shotgun (WGS) entry which is preliminary data.</text>
</comment>
<proteinExistence type="predicted"/>
<dbReference type="Proteomes" id="UP001178507">
    <property type="component" value="Unassembled WGS sequence"/>
</dbReference>
<dbReference type="PANTHER" id="PTHR22950">
    <property type="entry name" value="AMINO ACID TRANSPORTER"/>
    <property type="match status" value="1"/>
</dbReference>
<evidence type="ECO:0000256" key="4">
    <source>
        <dbReference type="ARBA" id="ARBA00023136"/>
    </source>
</evidence>
<accession>A0AA36JDC7</accession>
<keyword evidence="4 6" id="KW-0472">Membrane</keyword>
<dbReference type="PANTHER" id="PTHR22950:SF702">
    <property type="entry name" value="AMINO ACID TRANSPORTER PROTEIN"/>
    <property type="match status" value="1"/>
</dbReference>
<evidence type="ECO:0000313" key="9">
    <source>
        <dbReference type="Proteomes" id="UP001178507"/>
    </source>
</evidence>
<dbReference type="GO" id="GO:0016020">
    <property type="term" value="C:membrane"/>
    <property type="evidence" value="ECO:0007669"/>
    <property type="project" value="UniProtKB-SubCell"/>
</dbReference>
<feature type="transmembrane region" description="Helical" evidence="6">
    <location>
        <begin position="249"/>
        <end position="272"/>
    </location>
</feature>
<feature type="transmembrane region" description="Helical" evidence="6">
    <location>
        <begin position="353"/>
        <end position="374"/>
    </location>
</feature>
<reference evidence="8" key="1">
    <citation type="submission" date="2023-08" db="EMBL/GenBank/DDBJ databases">
        <authorList>
            <person name="Chen Y."/>
            <person name="Shah S."/>
            <person name="Dougan E. K."/>
            <person name="Thang M."/>
            <person name="Chan C."/>
        </authorList>
    </citation>
    <scope>NUCLEOTIDE SEQUENCE</scope>
</reference>
<keyword evidence="9" id="KW-1185">Reference proteome</keyword>
<dbReference type="AlphaFoldDB" id="A0AA36JDC7"/>
<comment type="subcellular location">
    <subcellularLocation>
        <location evidence="1">Membrane</location>
        <topology evidence="1">Multi-pass membrane protein</topology>
    </subcellularLocation>
</comment>